<name>A0A6J5M2R7_9CAUD</name>
<feature type="region of interest" description="Disordered" evidence="1">
    <location>
        <begin position="171"/>
        <end position="215"/>
    </location>
</feature>
<feature type="compositionally biased region" description="Basic and acidic residues" evidence="1">
    <location>
        <begin position="190"/>
        <end position="199"/>
    </location>
</feature>
<feature type="compositionally biased region" description="Acidic residues" evidence="1">
    <location>
        <begin position="180"/>
        <end position="189"/>
    </location>
</feature>
<sequence>MSKIDTEENRFHALKFALQFYHAGGATYDHVLVVADAFADFLDGEKHSADAGVSEEEVSELLTQVSPIDTPFRGDDTELSDLTESYPADEPEPPVAVVDSWAAADHAISDIALVSELFEEGPHEPQVFVSDDHAESLGLSPAETTDWLAEQPAPEAEPTFEYVAAAVEQIASPPPPAPDATDEPELTDEQVERIEERLATPDPITAAEADPERELETVSAYVNVHPRTKWPWMGS</sequence>
<organism evidence="2">
    <name type="scientific">uncultured Caudovirales phage</name>
    <dbReference type="NCBI Taxonomy" id="2100421"/>
    <lineage>
        <taxon>Viruses</taxon>
        <taxon>Duplodnaviria</taxon>
        <taxon>Heunggongvirae</taxon>
        <taxon>Uroviricota</taxon>
        <taxon>Caudoviricetes</taxon>
        <taxon>Peduoviridae</taxon>
        <taxon>Maltschvirus</taxon>
        <taxon>Maltschvirus maltsch</taxon>
    </lineage>
</organism>
<evidence type="ECO:0000313" key="2">
    <source>
        <dbReference type="EMBL" id="CAB4140988.1"/>
    </source>
</evidence>
<accession>A0A6J5M2R7</accession>
<evidence type="ECO:0000256" key="1">
    <source>
        <dbReference type="SAM" id="MobiDB-lite"/>
    </source>
</evidence>
<reference evidence="2" key="1">
    <citation type="submission" date="2020-04" db="EMBL/GenBank/DDBJ databases">
        <authorList>
            <person name="Chiriac C."/>
            <person name="Salcher M."/>
            <person name="Ghai R."/>
            <person name="Kavagutti S V."/>
        </authorList>
    </citation>
    <scope>NUCLEOTIDE SEQUENCE</scope>
</reference>
<proteinExistence type="predicted"/>
<dbReference type="EMBL" id="LR796383">
    <property type="protein sequence ID" value="CAB4140988.1"/>
    <property type="molecule type" value="Genomic_DNA"/>
</dbReference>
<protein>
    <submittedName>
        <fullName evidence="2">Uncharacterized protein</fullName>
    </submittedName>
</protein>
<gene>
    <name evidence="2" type="ORF">UFOVP399_57</name>
</gene>